<reference evidence="1" key="1">
    <citation type="submission" date="2022-07" db="EMBL/GenBank/DDBJ databases">
        <title>Genome Sequence of Leucocoprinus birnbaumii.</title>
        <authorList>
            <person name="Buettner E."/>
        </authorList>
    </citation>
    <scope>NUCLEOTIDE SEQUENCE</scope>
    <source>
        <strain evidence="1">VT141</strain>
    </source>
</reference>
<dbReference type="AlphaFoldDB" id="A0AAD5VU31"/>
<accession>A0AAD5VU31</accession>
<name>A0AAD5VU31_9AGAR</name>
<evidence type="ECO:0000313" key="2">
    <source>
        <dbReference type="Proteomes" id="UP001213000"/>
    </source>
</evidence>
<protein>
    <submittedName>
        <fullName evidence="1">Uncharacterized protein</fullName>
    </submittedName>
</protein>
<organism evidence="1 2">
    <name type="scientific">Leucocoprinus birnbaumii</name>
    <dbReference type="NCBI Taxonomy" id="56174"/>
    <lineage>
        <taxon>Eukaryota</taxon>
        <taxon>Fungi</taxon>
        <taxon>Dikarya</taxon>
        <taxon>Basidiomycota</taxon>
        <taxon>Agaricomycotina</taxon>
        <taxon>Agaricomycetes</taxon>
        <taxon>Agaricomycetidae</taxon>
        <taxon>Agaricales</taxon>
        <taxon>Agaricineae</taxon>
        <taxon>Agaricaceae</taxon>
        <taxon>Leucocoprinus</taxon>
    </lineage>
</organism>
<keyword evidence="2" id="KW-1185">Reference proteome</keyword>
<sequence>MSLQPAKFSSTSDLQETVQNLKITRPQIKYTRSTSPFSYVLSRSVVSLVARIDWMYSGCAEYFRISIVLQRHAAALYRR</sequence>
<evidence type="ECO:0000313" key="1">
    <source>
        <dbReference type="EMBL" id="KAJ3567975.1"/>
    </source>
</evidence>
<dbReference type="EMBL" id="JANIEX010000375">
    <property type="protein sequence ID" value="KAJ3567975.1"/>
    <property type="molecule type" value="Genomic_DNA"/>
</dbReference>
<proteinExistence type="predicted"/>
<comment type="caution">
    <text evidence="1">The sequence shown here is derived from an EMBL/GenBank/DDBJ whole genome shotgun (WGS) entry which is preliminary data.</text>
</comment>
<gene>
    <name evidence="1" type="ORF">NP233_g6011</name>
</gene>
<dbReference type="Proteomes" id="UP001213000">
    <property type="component" value="Unassembled WGS sequence"/>
</dbReference>